<dbReference type="InterPro" id="IPR036388">
    <property type="entry name" value="WH-like_DNA-bd_sf"/>
</dbReference>
<sequence>MLEHLFGSRTRVKLLRIFFREPSKRFFVRELTRLLDVQINAVRRELLNLTRAGIISALTDESLNSFVEVSDDPHETKRKYYRLNEQSVLHPELQALLLKSHVLGEQSLVTDFLKAGDVQVLLFTGVFTNTKDAPIDILVVGDIEERTVADIISEFEREHGAQIRYTVLVPRDYLERRQLTDRFLYSVLDAPHQMAINSIKPL</sequence>
<dbReference type="InterPro" id="IPR036390">
    <property type="entry name" value="WH_DNA-bd_sf"/>
</dbReference>
<dbReference type="SUPFAM" id="SSF46785">
    <property type="entry name" value="Winged helix' DNA-binding domain"/>
    <property type="match status" value="1"/>
</dbReference>
<comment type="caution">
    <text evidence="1">The sequence shown here is derived from an EMBL/GenBank/DDBJ whole genome shotgun (WGS) entry which is preliminary data.</text>
</comment>
<dbReference type="Gene3D" id="1.10.10.10">
    <property type="entry name" value="Winged helix-like DNA-binding domain superfamily/Winged helix DNA-binding domain"/>
    <property type="match status" value="1"/>
</dbReference>
<organism evidence="1 2">
    <name type="scientific">Candidatus Magasanikbacteria bacterium RIFCSPHIGHO2_01_FULL_50_8</name>
    <dbReference type="NCBI Taxonomy" id="1798674"/>
    <lineage>
        <taxon>Bacteria</taxon>
        <taxon>Candidatus Magasanikiibacteriota</taxon>
    </lineage>
</organism>
<evidence type="ECO:0000313" key="1">
    <source>
        <dbReference type="EMBL" id="OGH60526.1"/>
    </source>
</evidence>
<name>A0A1F6LMC7_9BACT</name>
<reference evidence="1 2" key="1">
    <citation type="journal article" date="2016" name="Nat. Commun.">
        <title>Thousands of microbial genomes shed light on interconnected biogeochemical processes in an aquifer system.</title>
        <authorList>
            <person name="Anantharaman K."/>
            <person name="Brown C.T."/>
            <person name="Hug L.A."/>
            <person name="Sharon I."/>
            <person name="Castelle C.J."/>
            <person name="Probst A.J."/>
            <person name="Thomas B.C."/>
            <person name="Singh A."/>
            <person name="Wilkins M.J."/>
            <person name="Karaoz U."/>
            <person name="Brodie E.L."/>
            <person name="Williams K.H."/>
            <person name="Hubbard S.S."/>
            <person name="Banfield J.F."/>
        </authorList>
    </citation>
    <scope>NUCLEOTIDE SEQUENCE [LARGE SCALE GENOMIC DNA]</scope>
</reference>
<dbReference type="Proteomes" id="UP000176329">
    <property type="component" value="Unassembled WGS sequence"/>
</dbReference>
<accession>A0A1F6LMC7</accession>
<evidence type="ECO:0000313" key="2">
    <source>
        <dbReference type="Proteomes" id="UP000176329"/>
    </source>
</evidence>
<proteinExistence type="predicted"/>
<protein>
    <recommendedName>
        <fullName evidence="3">HTH arsR-type domain-containing protein</fullName>
    </recommendedName>
</protein>
<dbReference type="AlphaFoldDB" id="A0A1F6LMC7"/>
<evidence type="ECO:0008006" key="3">
    <source>
        <dbReference type="Google" id="ProtNLM"/>
    </source>
</evidence>
<dbReference type="EMBL" id="MFPV01000057">
    <property type="protein sequence ID" value="OGH60526.1"/>
    <property type="molecule type" value="Genomic_DNA"/>
</dbReference>
<gene>
    <name evidence="1" type="ORF">A2848_02780</name>
</gene>